<dbReference type="GO" id="GO:0005524">
    <property type="term" value="F:ATP binding"/>
    <property type="evidence" value="ECO:0007669"/>
    <property type="project" value="UniProtKB-KW"/>
</dbReference>
<keyword evidence="2" id="KW-0378">Hydrolase</keyword>
<evidence type="ECO:0000313" key="6">
    <source>
        <dbReference type="EMBL" id="ACY19894.1"/>
    </source>
</evidence>
<keyword evidence="1" id="KW-0547">Nucleotide-binding</keyword>
<dbReference type="InterPro" id="IPR045455">
    <property type="entry name" value="NrS-1_pol-like_helicase"/>
</dbReference>
<keyword evidence="3" id="KW-0067">ATP-binding</keyword>
<sequence length="739" mass="81988">MYNNESNGVDFDAVDLDSISAPDLPDDVVEAVPGGPTDPEEALLRRVADVKESLRGSASTAPGRNRDGIPYATPTAILAATVTDDYLSPDNLPTLRHMVSGGTKGTPAQRAECAKQGTRDVAQDLVGRINDRIAYENALIKGSEDNPPALIGTKRNMLTQLGFAEVARLMGALYSVVSITPSTSNTDPDLNILAAYDDDPTSEHFGTYRSEVGHLRKIARRYQPNMSVKEFSDVLAAMGDFAPTVTRGGDRDLIACRNGVVDYNGGSPVFHEFDPKYVFLAKLDVDWNPDAQNPVFDTPDGDQWDVESWMASLSDDPEVVDLLWKGIGAIARPYNSWNKAMFFYSRKGNNGKGTLLSLMRNMLGVGNYASIPLADFGKDFLLEPLTRANAILVDENDVGTFVEKAANFKAVITNDVITINRKYKAPIAHQHFGFMVQCLNDEPVFKDKSESIYRRQIFVPFEKCFTGAERKYIKDDYLRRPEVLEYVLRRVLTMDYYELPEPAAVQAALNQFRESNDPVRAFWNENQMLFQWDLLPFPFLHEFYVAWMGRYMPNSKPIGKNKFISELVQLVDADPTSQWYCDDHTAQHRPARRMVDPEPLIVEYSLVNWGDTSTKPGDKNYRTRRATIPGDMLKANYRGLLRRDDVDVVNVGFADPLADTDGPVDPPVDQASMGPAVVGGLVATGERPTPAPPAKPTTPRSKPKRVKRPTPPVPAEPGCNPFAPGYTFINNPYAPDAGE</sequence>
<feature type="region of interest" description="Disordered" evidence="4">
    <location>
        <begin position="680"/>
        <end position="739"/>
    </location>
</feature>
<evidence type="ECO:0000259" key="5">
    <source>
        <dbReference type="PROSITE" id="PS51206"/>
    </source>
</evidence>
<evidence type="ECO:0000256" key="1">
    <source>
        <dbReference type="ARBA" id="ARBA00022741"/>
    </source>
</evidence>
<dbReference type="Pfam" id="PF19263">
    <property type="entry name" value="DUF5906"/>
    <property type="match status" value="1"/>
</dbReference>
<dbReference type="InterPro" id="IPR006500">
    <property type="entry name" value="Helicase_put_C_phage/plasmid"/>
</dbReference>
<dbReference type="InterPro" id="IPR014015">
    <property type="entry name" value="Helicase_SF3_DNA-vir"/>
</dbReference>
<dbReference type="RefSeq" id="WP_012832482.1">
    <property type="nucleotide sequence ID" value="NC_013441.1"/>
</dbReference>
<evidence type="ECO:0000256" key="2">
    <source>
        <dbReference type="ARBA" id="ARBA00022801"/>
    </source>
</evidence>
<gene>
    <name evidence="6" type="ordered locus">Gbro_0564</name>
</gene>
<reference evidence="7" key="1">
    <citation type="submission" date="2009-10" db="EMBL/GenBank/DDBJ databases">
        <title>The complete chromosome of Gordonia bronchialis DSM 43247.</title>
        <authorList>
            <consortium name="US DOE Joint Genome Institute (JGI-PGF)"/>
            <person name="Lucas S."/>
            <person name="Copeland A."/>
            <person name="Lapidus A."/>
            <person name="Glavina del Rio T."/>
            <person name="Dalin E."/>
            <person name="Tice H."/>
            <person name="Bruce D."/>
            <person name="Goodwin L."/>
            <person name="Pitluck S."/>
            <person name="Kyrpides N."/>
            <person name="Mavromatis K."/>
            <person name="Ivanova N."/>
            <person name="Ovchinnikova G."/>
            <person name="Saunders E."/>
            <person name="Brettin T."/>
            <person name="Detter J.C."/>
            <person name="Han C."/>
            <person name="Larimer F."/>
            <person name="Land M."/>
            <person name="Hauser L."/>
            <person name="Markowitz V."/>
            <person name="Cheng J.-F."/>
            <person name="Hugenholtz P."/>
            <person name="Woyke T."/>
            <person name="Wu D."/>
            <person name="Jando M."/>
            <person name="Schneider S."/>
            <person name="Goeker M."/>
            <person name="Klenk H.-P."/>
            <person name="Eisen J.A."/>
        </authorList>
    </citation>
    <scope>NUCLEOTIDE SEQUENCE [LARGE SCALE GENOMIC DNA]</scope>
    <source>
        <strain evidence="7">ATCC 25592 / DSM 43247 / BCRC 13721 / JCM 3198 / KCTC 3076 / NBRC 16047 / NCTC 10667</strain>
    </source>
</reference>
<organism evidence="6 7">
    <name type="scientific">Gordonia bronchialis (strain ATCC 25592 / DSM 43247 / BCRC 13721 / JCM 3198 / KCTC 3076 / NBRC 16047 / NCTC 10667)</name>
    <name type="common">Rhodococcus bronchialis</name>
    <dbReference type="NCBI Taxonomy" id="526226"/>
    <lineage>
        <taxon>Bacteria</taxon>
        <taxon>Bacillati</taxon>
        <taxon>Actinomycetota</taxon>
        <taxon>Actinomycetes</taxon>
        <taxon>Mycobacteriales</taxon>
        <taxon>Gordoniaceae</taxon>
        <taxon>Gordonia</taxon>
    </lineage>
</organism>
<evidence type="ECO:0000313" key="7">
    <source>
        <dbReference type="Proteomes" id="UP000001219"/>
    </source>
</evidence>
<dbReference type="InterPro" id="IPR027417">
    <property type="entry name" value="P-loop_NTPase"/>
</dbReference>
<dbReference type="GO" id="GO:0016787">
    <property type="term" value="F:hydrolase activity"/>
    <property type="evidence" value="ECO:0007669"/>
    <property type="project" value="UniProtKB-KW"/>
</dbReference>
<name>D0LEH6_GORB4</name>
<dbReference type="Pfam" id="PF08706">
    <property type="entry name" value="D5_N"/>
    <property type="match status" value="1"/>
</dbReference>
<dbReference type="STRING" id="526226.Gbro_0564"/>
<dbReference type="Proteomes" id="UP000001219">
    <property type="component" value="Chromosome"/>
</dbReference>
<accession>D0LEH6</accession>
<dbReference type="PROSITE" id="PS51206">
    <property type="entry name" value="SF3_HELICASE_1"/>
    <property type="match status" value="1"/>
</dbReference>
<reference evidence="6 7" key="2">
    <citation type="journal article" date="2010" name="Stand. Genomic Sci.">
        <title>Complete genome sequence of Gordonia bronchialis type strain (3410).</title>
        <authorList>
            <person name="Ivanova N."/>
            <person name="Sikorski J."/>
            <person name="Jando M."/>
            <person name="Lapidus A."/>
            <person name="Nolan M."/>
            <person name="Lucas S."/>
            <person name="Del Rio T.G."/>
            <person name="Tice H."/>
            <person name="Copeland A."/>
            <person name="Cheng J.F."/>
            <person name="Chen F."/>
            <person name="Bruce D."/>
            <person name="Goodwin L."/>
            <person name="Pitluck S."/>
            <person name="Mavromatis K."/>
            <person name="Ovchinnikova G."/>
            <person name="Pati A."/>
            <person name="Chen A."/>
            <person name="Palaniappan K."/>
            <person name="Land M."/>
            <person name="Hauser L."/>
            <person name="Chang Y.J."/>
            <person name="Jeffries C.D."/>
            <person name="Chain P."/>
            <person name="Saunders E."/>
            <person name="Han C."/>
            <person name="Detter J.C."/>
            <person name="Brettin T."/>
            <person name="Rohde M."/>
            <person name="Goker M."/>
            <person name="Bristow J."/>
            <person name="Eisen J.A."/>
            <person name="Markowitz V."/>
            <person name="Hugenholtz P."/>
            <person name="Klenk H.P."/>
            <person name="Kyrpides N.C."/>
        </authorList>
    </citation>
    <scope>NUCLEOTIDE SEQUENCE [LARGE SCALE GENOMIC DNA]</scope>
    <source>
        <strain evidence="7">ATCC 25592 / DSM 43247 / BCRC 13721 / JCM 3198 / KCTC 3076 / NBRC 16047 / NCTC 10667</strain>
    </source>
</reference>
<feature type="domain" description="SF3 helicase" evidence="5">
    <location>
        <begin position="318"/>
        <end position="474"/>
    </location>
</feature>
<dbReference type="EMBL" id="CP001802">
    <property type="protein sequence ID" value="ACY19894.1"/>
    <property type="molecule type" value="Genomic_DNA"/>
</dbReference>
<dbReference type="PANTHER" id="PTHR35372">
    <property type="entry name" value="ATP BINDING PROTEIN-RELATED"/>
    <property type="match status" value="1"/>
</dbReference>
<dbReference type="HOGENOM" id="CLU_018483_3_1_11"/>
<dbReference type="InterPro" id="IPR051620">
    <property type="entry name" value="ORF904-like_C"/>
</dbReference>
<dbReference type="eggNOG" id="COG3378">
    <property type="taxonomic scope" value="Bacteria"/>
</dbReference>
<dbReference type="KEGG" id="gbr:Gbro_0564"/>
<dbReference type="NCBIfam" id="TIGR01613">
    <property type="entry name" value="primase_Cterm"/>
    <property type="match status" value="1"/>
</dbReference>
<keyword evidence="7" id="KW-1185">Reference proteome</keyword>
<dbReference type="SUPFAM" id="SSF52540">
    <property type="entry name" value="P-loop containing nucleoside triphosphate hydrolases"/>
    <property type="match status" value="1"/>
</dbReference>
<evidence type="ECO:0000256" key="4">
    <source>
        <dbReference type="SAM" id="MobiDB-lite"/>
    </source>
</evidence>
<evidence type="ECO:0000256" key="3">
    <source>
        <dbReference type="ARBA" id="ARBA00022840"/>
    </source>
</evidence>
<dbReference type="InterPro" id="IPR014818">
    <property type="entry name" value="Phage/plasmid_primase_P4_C"/>
</dbReference>
<proteinExistence type="predicted"/>
<protein>
    <submittedName>
        <fullName evidence="6">Phage/plasmid primase, P4 family</fullName>
    </submittedName>
</protein>
<dbReference type="Gene3D" id="3.40.50.300">
    <property type="entry name" value="P-loop containing nucleotide triphosphate hydrolases"/>
    <property type="match status" value="1"/>
</dbReference>
<dbReference type="PANTHER" id="PTHR35372:SF2">
    <property type="entry name" value="SF3 HELICASE DOMAIN-CONTAINING PROTEIN"/>
    <property type="match status" value="1"/>
</dbReference>
<dbReference type="AlphaFoldDB" id="D0LEH6"/>